<evidence type="ECO:0000256" key="3">
    <source>
        <dbReference type="ARBA" id="ARBA00022692"/>
    </source>
</evidence>
<reference evidence="10" key="1">
    <citation type="submission" date="2017-01" db="EMBL/GenBank/DDBJ databases">
        <authorList>
            <person name="Varghese N."/>
            <person name="Submissions S."/>
        </authorList>
    </citation>
    <scope>NUCLEOTIDE SEQUENCE [LARGE SCALE GENOMIC DNA]</scope>
    <source>
        <strain evidence="10">ATCC 12950</strain>
    </source>
</reference>
<organism evidence="9 10">
    <name type="scientific">Microbispora rosea</name>
    <dbReference type="NCBI Taxonomy" id="58117"/>
    <lineage>
        <taxon>Bacteria</taxon>
        <taxon>Bacillati</taxon>
        <taxon>Actinomycetota</taxon>
        <taxon>Actinomycetes</taxon>
        <taxon>Streptosporangiales</taxon>
        <taxon>Streptosporangiaceae</taxon>
        <taxon>Microbispora</taxon>
    </lineage>
</organism>
<feature type="transmembrane region" description="Helical" evidence="7">
    <location>
        <begin position="218"/>
        <end position="239"/>
    </location>
</feature>
<dbReference type="InterPro" id="IPR000620">
    <property type="entry name" value="EamA_dom"/>
</dbReference>
<feature type="transmembrane region" description="Helical" evidence="7">
    <location>
        <begin position="187"/>
        <end position="206"/>
    </location>
</feature>
<accession>A0A1N6WFU3</accession>
<protein>
    <submittedName>
        <fullName evidence="9">Permease of the drug/metabolite transporter (DMT) superfamily</fullName>
    </submittedName>
</protein>
<feature type="transmembrane region" description="Helical" evidence="7">
    <location>
        <begin position="50"/>
        <end position="69"/>
    </location>
</feature>
<comment type="similarity">
    <text evidence="2">Belongs to the EamA transporter family.</text>
</comment>
<feature type="region of interest" description="Disordered" evidence="6">
    <location>
        <begin position="294"/>
        <end position="332"/>
    </location>
</feature>
<dbReference type="PANTHER" id="PTHR32322">
    <property type="entry name" value="INNER MEMBRANE TRANSPORTER"/>
    <property type="match status" value="1"/>
</dbReference>
<evidence type="ECO:0000313" key="10">
    <source>
        <dbReference type="Proteomes" id="UP000186096"/>
    </source>
</evidence>
<evidence type="ECO:0000256" key="1">
    <source>
        <dbReference type="ARBA" id="ARBA00004141"/>
    </source>
</evidence>
<dbReference type="InterPro" id="IPR037185">
    <property type="entry name" value="EmrE-like"/>
</dbReference>
<dbReference type="STRING" id="58117.SAMN05421833_104189"/>
<feature type="transmembrane region" description="Helical" evidence="7">
    <location>
        <begin position="17"/>
        <end position="38"/>
    </location>
</feature>
<feature type="compositionally biased region" description="Low complexity" evidence="6">
    <location>
        <begin position="311"/>
        <end position="332"/>
    </location>
</feature>
<feature type="transmembrane region" description="Helical" evidence="7">
    <location>
        <begin position="278"/>
        <end position="296"/>
    </location>
</feature>
<evidence type="ECO:0000256" key="4">
    <source>
        <dbReference type="ARBA" id="ARBA00022989"/>
    </source>
</evidence>
<dbReference type="InterPro" id="IPR050638">
    <property type="entry name" value="AA-Vitamin_Transporters"/>
</dbReference>
<comment type="subcellular location">
    <subcellularLocation>
        <location evidence="1">Membrane</location>
        <topology evidence="1">Multi-pass membrane protein</topology>
    </subcellularLocation>
</comment>
<keyword evidence="5 7" id="KW-0472">Membrane</keyword>
<evidence type="ECO:0000256" key="7">
    <source>
        <dbReference type="SAM" id="Phobius"/>
    </source>
</evidence>
<dbReference type="SUPFAM" id="SSF103481">
    <property type="entry name" value="Multidrug resistance efflux transporter EmrE"/>
    <property type="match status" value="2"/>
</dbReference>
<feature type="transmembrane region" description="Helical" evidence="7">
    <location>
        <begin position="104"/>
        <end position="126"/>
    </location>
</feature>
<feature type="transmembrane region" description="Helical" evidence="7">
    <location>
        <begin position="133"/>
        <end position="152"/>
    </location>
</feature>
<sequence length="332" mass="33336">MSEGQAVLSIPDMNTHVAGAAGAMFLVGTLAAVSGVIADYPVYGGQALRYALAAVILLAVARARGLGLVRLRQREWALLAALSLTGLVLFNVCVVEATRAAGPALPGIVLGTVPLALALVGPIFTGARPSPRVVAAGLVVATGASLATGAGSGNLPGLLWSLGALVCELCFSLLALPLLPLIGPLRLSAWTAALAVPFLLVAGLALDGRHVLRAPTAAEAGGLVYLALVVTTVAFFLWYRSLPRLGADRAGLFAGMIPVGALATAALLGIAVPSAADLAGAALVISGIALGLRSPSPRRPARQPARPPALRPARPAAAPRAASLASREGTTR</sequence>
<dbReference type="Pfam" id="PF00892">
    <property type="entry name" value="EamA"/>
    <property type="match status" value="1"/>
</dbReference>
<feature type="transmembrane region" description="Helical" evidence="7">
    <location>
        <begin position="76"/>
        <end position="98"/>
    </location>
</feature>
<dbReference type="Proteomes" id="UP000186096">
    <property type="component" value="Unassembled WGS sequence"/>
</dbReference>
<evidence type="ECO:0000313" key="9">
    <source>
        <dbReference type="EMBL" id="SIQ89003.1"/>
    </source>
</evidence>
<keyword evidence="4 7" id="KW-1133">Transmembrane helix</keyword>
<name>A0A1N6WFU3_9ACTN</name>
<evidence type="ECO:0000256" key="5">
    <source>
        <dbReference type="ARBA" id="ARBA00023136"/>
    </source>
</evidence>
<gene>
    <name evidence="9" type="ORF">SAMN05421833_104189</name>
</gene>
<evidence type="ECO:0000259" key="8">
    <source>
        <dbReference type="Pfam" id="PF00892"/>
    </source>
</evidence>
<dbReference type="GO" id="GO:0016020">
    <property type="term" value="C:membrane"/>
    <property type="evidence" value="ECO:0007669"/>
    <property type="project" value="UniProtKB-SubCell"/>
</dbReference>
<dbReference type="PANTHER" id="PTHR32322:SF2">
    <property type="entry name" value="EAMA DOMAIN-CONTAINING PROTEIN"/>
    <property type="match status" value="1"/>
</dbReference>
<keyword evidence="10" id="KW-1185">Reference proteome</keyword>
<feature type="domain" description="EamA" evidence="8">
    <location>
        <begin position="157"/>
        <end position="290"/>
    </location>
</feature>
<dbReference type="EMBL" id="FTNI01000004">
    <property type="protein sequence ID" value="SIQ89003.1"/>
    <property type="molecule type" value="Genomic_DNA"/>
</dbReference>
<evidence type="ECO:0000256" key="2">
    <source>
        <dbReference type="ARBA" id="ARBA00007362"/>
    </source>
</evidence>
<evidence type="ECO:0000256" key="6">
    <source>
        <dbReference type="SAM" id="MobiDB-lite"/>
    </source>
</evidence>
<proteinExistence type="inferred from homology"/>
<keyword evidence="3 7" id="KW-0812">Transmembrane</keyword>
<dbReference type="AlphaFoldDB" id="A0A1N6WFU3"/>
<feature type="transmembrane region" description="Helical" evidence="7">
    <location>
        <begin position="251"/>
        <end position="272"/>
    </location>
</feature>
<feature type="transmembrane region" description="Helical" evidence="7">
    <location>
        <begin position="158"/>
        <end position="180"/>
    </location>
</feature>